<evidence type="ECO:0000313" key="1">
    <source>
        <dbReference type="EMBL" id="PJG50642.1"/>
    </source>
</evidence>
<protein>
    <recommendedName>
        <fullName evidence="3">Aspartate/glutamate racemase family protein</fullName>
    </recommendedName>
</protein>
<name>A0A2M8QYJ2_9BRAD</name>
<comment type="caution">
    <text evidence="1">The sequence shown here is derived from an EMBL/GenBank/DDBJ whole genome shotgun (WGS) entry which is preliminary data.</text>
</comment>
<gene>
    <name evidence="1" type="ORF">CVM73_35210</name>
</gene>
<evidence type="ECO:0000313" key="2">
    <source>
        <dbReference type="Proteomes" id="UP000231194"/>
    </source>
</evidence>
<dbReference type="EMBL" id="PGVG01000053">
    <property type="protein sequence ID" value="PJG50642.1"/>
    <property type="molecule type" value="Genomic_DNA"/>
</dbReference>
<keyword evidence="2" id="KW-1185">Reference proteome</keyword>
<organism evidence="1 2">
    <name type="scientific">Bradyrhizobium forestalis</name>
    <dbReference type="NCBI Taxonomy" id="1419263"/>
    <lineage>
        <taxon>Bacteria</taxon>
        <taxon>Pseudomonadati</taxon>
        <taxon>Pseudomonadota</taxon>
        <taxon>Alphaproteobacteria</taxon>
        <taxon>Hyphomicrobiales</taxon>
        <taxon>Nitrobacteraceae</taxon>
        <taxon>Bradyrhizobium</taxon>
    </lineage>
</organism>
<reference evidence="1 2" key="1">
    <citation type="submission" date="2017-11" db="EMBL/GenBank/DDBJ databases">
        <title>Bradyrhizobium forestalis sp. nov., an efficient nitrogen-fixing bacterium isolated from nodules of forest legume species in the Amazon.</title>
        <authorList>
            <person name="Costa E.M."/>
            <person name="Guimaraes A."/>
            <person name="Carvalho T.S."/>
            <person name="Rodrigues T.L."/>
            <person name="Ribeiro P.R.A."/>
            <person name="Lebbe L."/>
            <person name="Willems A."/>
            <person name="Moreira F.M.S."/>
        </authorList>
    </citation>
    <scope>NUCLEOTIDE SEQUENCE [LARGE SCALE GENOMIC DNA]</scope>
    <source>
        <strain evidence="1 2">INPA54B</strain>
    </source>
</reference>
<sequence>MSSETYNLPVIIEEVPGATVDRVMRGDRALLPAYVASARKLVERGAVAITSNCGFAVRFQAPVAEAVNVPVILSTLVLLPSMLRQYPESAMIGIGTFDSTSFAEDLLVGVDPADRQRVVVGGIEGGHNLRNAALGKATPPEQLEEDVAALIARMLAAKPQIRALLFTCTNFPVITPAIRARFGLPIYDITTCGRLTLESAVSAGLVHAPASSARRRPNQQSTTE</sequence>
<proteinExistence type="predicted"/>
<evidence type="ECO:0008006" key="3">
    <source>
        <dbReference type="Google" id="ProtNLM"/>
    </source>
</evidence>
<accession>A0A2M8QYJ2</accession>
<dbReference type="AlphaFoldDB" id="A0A2M8QYJ2"/>
<dbReference type="Proteomes" id="UP000231194">
    <property type="component" value="Unassembled WGS sequence"/>
</dbReference>